<evidence type="ECO:0000313" key="1">
    <source>
        <dbReference type="EMBL" id="GBN02147.1"/>
    </source>
</evidence>
<reference evidence="1 2" key="1">
    <citation type="journal article" date="2019" name="Sci. Rep.">
        <title>Orb-weaving spider Araneus ventricosus genome elucidates the spidroin gene catalogue.</title>
        <authorList>
            <person name="Kono N."/>
            <person name="Nakamura H."/>
            <person name="Ohtoshi R."/>
            <person name="Moran D.A.P."/>
            <person name="Shinohara A."/>
            <person name="Yoshida Y."/>
            <person name="Fujiwara M."/>
            <person name="Mori M."/>
            <person name="Tomita M."/>
            <person name="Arakawa K."/>
        </authorList>
    </citation>
    <scope>NUCLEOTIDE SEQUENCE [LARGE SCALE GENOMIC DNA]</scope>
</reference>
<proteinExistence type="predicted"/>
<evidence type="ECO:0000313" key="2">
    <source>
        <dbReference type="Proteomes" id="UP000499080"/>
    </source>
</evidence>
<keyword evidence="2" id="KW-1185">Reference proteome</keyword>
<feature type="non-terminal residue" evidence="1">
    <location>
        <position position="53"/>
    </location>
</feature>
<organism evidence="1 2">
    <name type="scientific">Araneus ventricosus</name>
    <name type="common">Orbweaver spider</name>
    <name type="synonym">Epeira ventricosa</name>
    <dbReference type="NCBI Taxonomy" id="182803"/>
    <lineage>
        <taxon>Eukaryota</taxon>
        <taxon>Metazoa</taxon>
        <taxon>Ecdysozoa</taxon>
        <taxon>Arthropoda</taxon>
        <taxon>Chelicerata</taxon>
        <taxon>Arachnida</taxon>
        <taxon>Araneae</taxon>
        <taxon>Araneomorphae</taxon>
        <taxon>Entelegynae</taxon>
        <taxon>Araneoidea</taxon>
        <taxon>Araneidae</taxon>
        <taxon>Araneus</taxon>
    </lineage>
</organism>
<accession>A0A4Y2KKP6</accession>
<dbReference type="EMBL" id="BGPR01004681">
    <property type="protein sequence ID" value="GBN02147.1"/>
    <property type="molecule type" value="Genomic_DNA"/>
</dbReference>
<dbReference type="Proteomes" id="UP000499080">
    <property type="component" value="Unassembled WGS sequence"/>
</dbReference>
<comment type="caution">
    <text evidence="1">The sequence shown here is derived from an EMBL/GenBank/DDBJ whole genome shotgun (WGS) entry which is preliminary data.</text>
</comment>
<dbReference type="AlphaFoldDB" id="A0A4Y2KKP6"/>
<gene>
    <name evidence="1" type="ORF">AVEN_150585_1</name>
</gene>
<sequence length="53" mass="6054">MKQGLELYNEKFLSDLRFVIAADGKFTITADVQTATKKRVKYQPVSEVQTDCK</sequence>
<protein>
    <submittedName>
        <fullName evidence="1">Uncharacterized protein</fullName>
    </submittedName>
</protein>
<name>A0A4Y2KKP6_ARAVE</name>